<gene>
    <name evidence="1" type="ORF">CFP56_037739</name>
</gene>
<dbReference type="AlphaFoldDB" id="A0AAW0LMW1"/>
<keyword evidence="2" id="KW-1185">Reference proteome</keyword>
<proteinExistence type="predicted"/>
<protein>
    <submittedName>
        <fullName evidence="1">Uncharacterized protein</fullName>
    </submittedName>
</protein>
<evidence type="ECO:0000313" key="1">
    <source>
        <dbReference type="EMBL" id="KAK7852819.1"/>
    </source>
</evidence>
<name>A0AAW0LMW1_QUESU</name>
<accession>A0AAW0LMW1</accession>
<dbReference type="EMBL" id="PKMF04000071">
    <property type="protein sequence ID" value="KAK7852819.1"/>
    <property type="molecule type" value="Genomic_DNA"/>
</dbReference>
<organism evidence="1 2">
    <name type="scientific">Quercus suber</name>
    <name type="common">Cork oak</name>
    <dbReference type="NCBI Taxonomy" id="58331"/>
    <lineage>
        <taxon>Eukaryota</taxon>
        <taxon>Viridiplantae</taxon>
        <taxon>Streptophyta</taxon>
        <taxon>Embryophyta</taxon>
        <taxon>Tracheophyta</taxon>
        <taxon>Spermatophyta</taxon>
        <taxon>Magnoliopsida</taxon>
        <taxon>eudicotyledons</taxon>
        <taxon>Gunneridae</taxon>
        <taxon>Pentapetalae</taxon>
        <taxon>rosids</taxon>
        <taxon>fabids</taxon>
        <taxon>Fagales</taxon>
        <taxon>Fagaceae</taxon>
        <taxon>Quercus</taxon>
    </lineage>
</organism>
<comment type="caution">
    <text evidence="1">The sequence shown here is derived from an EMBL/GenBank/DDBJ whole genome shotgun (WGS) entry which is preliminary data.</text>
</comment>
<sequence>MDGKQYQKTLHSQSSGPHCWTFLSTAAYGKQNKVPQENIPSAMAEKVKAGHAWGYYHLALSLVRVQLIQLIHLASPASLIRREELLHVVIGYLVQA</sequence>
<dbReference type="Proteomes" id="UP000237347">
    <property type="component" value="Unassembled WGS sequence"/>
</dbReference>
<reference evidence="1 2" key="1">
    <citation type="journal article" date="2018" name="Sci. Data">
        <title>The draft genome sequence of cork oak.</title>
        <authorList>
            <person name="Ramos A.M."/>
            <person name="Usie A."/>
            <person name="Barbosa P."/>
            <person name="Barros P.M."/>
            <person name="Capote T."/>
            <person name="Chaves I."/>
            <person name="Simoes F."/>
            <person name="Abreu I."/>
            <person name="Carrasquinho I."/>
            <person name="Faro C."/>
            <person name="Guimaraes J.B."/>
            <person name="Mendonca D."/>
            <person name="Nobrega F."/>
            <person name="Rodrigues L."/>
            <person name="Saibo N.J.M."/>
            <person name="Varela M.C."/>
            <person name="Egas C."/>
            <person name="Matos J."/>
            <person name="Miguel C.M."/>
            <person name="Oliveira M.M."/>
            <person name="Ricardo C.P."/>
            <person name="Goncalves S."/>
        </authorList>
    </citation>
    <scope>NUCLEOTIDE SEQUENCE [LARGE SCALE GENOMIC DNA]</scope>
    <source>
        <strain evidence="2">cv. HL8</strain>
    </source>
</reference>
<evidence type="ECO:0000313" key="2">
    <source>
        <dbReference type="Proteomes" id="UP000237347"/>
    </source>
</evidence>